<dbReference type="NCBIfam" id="TIGR03919">
    <property type="entry name" value="T7SS_EccB"/>
    <property type="match status" value="1"/>
</dbReference>
<dbReference type="Pfam" id="PF05108">
    <property type="entry name" value="T7SS_ESX1_EccB"/>
    <property type="match status" value="1"/>
</dbReference>
<comment type="subcellular location">
    <subcellularLocation>
        <location evidence="1">Cell membrane</location>
        <topology evidence="1">Single-pass membrane protein</topology>
    </subcellularLocation>
</comment>
<evidence type="ECO:0000256" key="7">
    <source>
        <dbReference type="ARBA" id="ARBA00022840"/>
    </source>
</evidence>
<evidence type="ECO:0000256" key="3">
    <source>
        <dbReference type="ARBA" id="ARBA00022475"/>
    </source>
</evidence>
<evidence type="ECO:0000313" key="10">
    <source>
        <dbReference type="EMBL" id="BBX06276.1"/>
    </source>
</evidence>
<proteinExistence type="inferred from homology"/>
<keyword evidence="11" id="KW-1185">Reference proteome</keyword>
<accession>A0AAD1HL99</accession>
<evidence type="ECO:0000256" key="9">
    <source>
        <dbReference type="ARBA" id="ARBA00023136"/>
    </source>
</evidence>
<evidence type="ECO:0000256" key="2">
    <source>
        <dbReference type="ARBA" id="ARBA00008149"/>
    </source>
</evidence>
<dbReference type="InterPro" id="IPR044857">
    <property type="entry name" value="T7SS_EccB_R1"/>
</dbReference>
<keyword evidence="3" id="KW-1003">Cell membrane</keyword>
<dbReference type="GO" id="GO:0016787">
    <property type="term" value="F:hydrolase activity"/>
    <property type="evidence" value="ECO:0007669"/>
    <property type="project" value="UniProtKB-KW"/>
</dbReference>
<dbReference type="InterPro" id="IPR007795">
    <property type="entry name" value="T7SS_EccB"/>
</dbReference>
<gene>
    <name evidence="10" type="ORF">MAIC_10790</name>
</gene>
<reference evidence="10 11" key="1">
    <citation type="journal article" date="2019" name="Emerg. Microbes Infect.">
        <title>Comprehensive subspecies identification of 175 nontuberculous mycobacteria species based on 7547 genomic profiles.</title>
        <authorList>
            <person name="Matsumoto Y."/>
            <person name="Kinjo T."/>
            <person name="Motooka D."/>
            <person name="Nabeya D."/>
            <person name="Jung N."/>
            <person name="Uechi K."/>
            <person name="Horii T."/>
            <person name="Iida T."/>
            <person name="Fujita J."/>
            <person name="Nakamura S."/>
        </authorList>
    </citation>
    <scope>NUCLEOTIDE SEQUENCE [LARGE SCALE GENOMIC DNA]</scope>
    <source>
        <strain evidence="10 11">JCM 6376</strain>
    </source>
</reference>
<dbReference type="PANTHER" id="PTHR40765:SF2">
    <property type="entry name" value="ESX-2 SECRETION SYSTEM ATPASE ECCB2"/>
    <property type="match status" value="1"/>
</dbReference>
<dbReference type="InterPro" id="IPR042485">
    <property type="entry name" value="T7SS_EccB_R3"/>
</dbReference>
<dbReference type="Gene3D" id="3.30.2390.20">
    <property type="entry name" value="Type VII secretion system EccB, repeat 1 domain"/>
    <property type="match status" value="1"/>
</dbReference>
<evidence type="ECO:0000256" key="6">
    <source>
        <dbReference type="ARBA" id="ARBA00022801"/>
    </source>
</evidence>
<dbReference type="KEGG" id="maic:MAIC_10790"/>
<dbReference type="EMBL" id="AP022561">
    <property type="protein sequence ID" value="BBX06276.1"/>
    <property type="molecule type" value="Genomic_DNA"/>
</dbReference>
<dbReference type="GO" id="GO:0005576">
    <property type="term" value="C:extracellular region"/>
    <property type="evidence" value="ECO:0007669"/>
    <property type="project" value="TreeGrafter"/>
</dbReference>
<evidence type="ECO:0000256" key="5">
    <source>
        <dbReference type="ARBA" id="ARBA00022741"/>
    </source>
</evidence>
<dbReference type="Proteomes" id="UP000467327">
    <property type="component" value="Chromosome"/>
</dbReference>
<dbReference type="PANTHER" id="PTHR40765">
    <property type="entry name" value="ESX-2 SECRETION SYSTEM ATPASE ECCB2"/>
    <property type="match status" value="1"/>
</dbReference>
<name>A0AAD1HL99_9MYCO</name>
<keyword evidence="9" id="KW-0472">Membrane</keyword>
<evidence type="ECO:0000313" key="11">
    <source>
        <dbReference type="Proteomes" id="UP000467327"/>
    </source>
</evidence>
<evidence type="ECO:0000256" key="4">
    <source>
        <dbReference type="ARBA" id="ARBA00022692"/>
    </source>
</evidence>
<keyword evidence="7" id="KW-0067">ATP-binding</keyword>
<dbReference type="GO" id="GO:0005524">
    <property type="term" value="F:ATP binding"/>
    <property type="evidence" value="ECO:0007669"/>
    <property type="project" value="UniProtKB-KW"/>
</dbReference>
<keyword evidence="6" id="KW-0378">Hydrolase</keyword>
<keyword evidence="5" id="KW-0547">Nucleotide-binding</keyword>
<organism evidence="10 11">
    <name type="scientific">Mycolicibacterium aichiense</name>
    <dbReference type="NCBI Taxonomy" id="1799"/>
    <lineage>
        <taxon>Bacteria</taxon>
        <taxon>Bacillati</taxon>
        <taxon>Actinomycetota</taxon>
        <taxon>Actinomycetes</taxon>
        <taxon>Mycobacteriales</taxon>
        <taxon>Mycobacteriaceae</taxon>
        <taxon>Mycolicibacterium</taxon>
    </lineage>
</organism>
<sequence>MRRLEYAVLARQLPALDDPVRARKLALLVGCGVAGVAVVLDTILGSTARHVIPGDATVVMTRQSGALFVRIDDGLRPVANLTSARLILGSPVTPRLVDEAALGDTATGPILGIPGAPASFGRVMAPREVRWAVCDDADGNTTVAAGDDSIPPDLDPRSAVVATVAHGDGSAYLLYAGTRAMLDPGDPATARALRITDATMRTVSPTLLNTIPEVPAIGPPRIAGMGQPSGLSGVAVGTVLRVVGTGSPQFYVALRGGLQRIGRLAAELIRFSDPAAQAETTEVPPELIARTPLVDTLPVGAYPDDPPALLGDGDDICATWMSGHSGVAVGPQPVDRPGTVTLAGSDGDGPAVDGVRMISGVSLDVTGGPGTGRHLVTSAGVRFPVPDSATAALGLGGAPAAAPWSILRALPAGSQLDRDAALVGRDVPGAAP</sequence>
<evidence type="ECO:0000256" key="8">
    <source>
        <dbReference type="ARBA" id="ARBA00022989"/>
    </source>
</evidence>
<dbReference type="GO" id="GO:0005886">
    <property type="term" value="C:plasma membrane"/>
    <property type="evidence" value="ECO:0007669"/>
    <property type="project" value="UniProtKB-SubCell"/>
</dbReference>
<dbReference type="AlphaFoldDB" id="A0AAD1HL99"/>
<keyword evidence="8" id="KW-1133">Transmembrane helix</keyword>
<dbReference type="Gene3D" id="2.40.50.910">
    <property type="entry name" value="Type VII secretion system EccB, repeat 3 domain"/>
    <property type="match status" value="1"/>
</dbReference>
<evidence type="ECO:0000256" key="1">
    <source>
        <dbReference type="ARBA" id="ARBA00004162"/>
    </source>
</evidence>
<comment type="similarity">
    <text evidence="2">Belongs to the EccB family.</text>
</comment>
<keyword evidence="4" id="KW-0812">Transmembrane</keyword>
<protein>
    <submittedName>
        <fullName evidence="10">Type VII secretion protein EccB</fullName>
    </submittedName>
</protein>